<dbReference type="Pfam" id="PF00665">
    <property type="entry name" value="rve"/>
    <property type="match status" value="1"/>
</dbReference>
<dbReference type="Pfam" id="PF07727">
    <property type="entry name" value="RVT_2"/>
    <property type="match status" value="2"/>
</dbReference>
<dbReference type="SMART" id="SM00343">
    <property type="entry name" value="ZnF_C2HC"/>
    <property type="match status" value="2"/>
</dbReference>
<evidence type="ECO:0000256" key="1">
    <source>
        <dbReference type="ARBA" id="ARBA00022750"/>
    </source>
</evidence>
<dbReference type="SUPFAM" id="SSF56672">
    <property type="entry name" value="DNA/RNA polymerases"/>
    <property type="match status" value="1"/>
</dbReference>
<keyword evidence="1" id="KW-0378">Hydrolase</keyword>
<evidence type="ECO:0000259" key="4">
    <source>
        <dbReference type="PROSITE" id="PS50994"/>
    </source>
</evidence>
<dbReference type="Pfam" id="PF13976">
    <property type="entry name" value="gag_pre-integrs"/>
    <property type="match status" value="1"/>
</dbReference>
<dbReference type="Proteomes" id="UP000288805">
    <property type="component" value="Unassembled WGS sequence"/>
</dbReference>
<dbReference type="PROSITE" id="PS50994">
    <property type="entry name" value="INTEGRASE"/>
    <property type="match status" value="1"/>
</dbReference>
<comment type="caution">
    <text evidence="5">The sequence shown here is derived from an EMBL/GenBank/DDBJ whole genome shotgun (WGS) entry which is preliminary data.</text>
</comment>
<dbReference type="InterPro" id="IPR025724">
    <property type="entry name" value="GAG-pre-integrase_dom"/>
</dbReference>
<keyword evidence="2" id="KW-0862">Zinc</keyword>
<feature type="domain" description="CCHC-type" evidence="3">
    <location>
        <begin position="214"/>
        <end position="230"/>
    </location>
</feature>
<protein>
    <submittedName>
        <fullName evidence="5">Retrovirus-related Pol polyprotein from transposon RE1</fullName>
    </submittedName>
</protein>
<organism evidence="5 6">
    <name type="scientific">Vitis vinifera</name>
    <name type="common">Grape</name>
    <dbReference type="NCBI Taxonomy" id="29760"/>
    <lineage>
        <taxon>Eukaryota</taxon>
        <taxon>Viridiplantae</taxon>
        <taxon>Streptophyta</taxon>
        <taxon>Embryophyta</taxon>
        <taxon>Tracheophyta</taxon>
        <taxon>Spermatophyta</taxon>
        <taxon>Magnoliopsida</taxon>
        <taxon>eudicotyledons</taxon>
        <taxon>Gunneridae</taxon>
        <taxon>Pentapetalae</taxon>
        <taxon>rosids</taxon>
        <taxon>Vitales</taxon>
        <taxon>Vitaceae</taxon>
        <taxon>Viteae</taxon>
        <taxon>Vitis</taxon>
    </lineage>
</organism>
<dbReference type="InterPro" id="IPR054722">
    <property type="entry name" value="PolX-like_BBD"/>
</dbReference>
<evidence type="ECO:0000256" key="2">
    <source>
        <dbReference type="PROSITE-ProRule" id="PRU00047"/>
    </source>
</evidence>
<sequence length="998" mass="115148">MTLEASLNALAPPVFDGINYQVWAVGMEAYLDANDLWEAVSEEYEVPPLFDNPTMAQIKLRNERRQRKSKAKASLFVAVSFTIFTRIMTLKITNEIWNFLKKEYEGNERVKGMQVLNLIREFEMQRMKESETIKDYSDRLLSIVNKVRLLAQEQRRLMRQEGSVEGAFQAISQYKKEMQSNNNSNNNTQKFPPCPYCKKSNHPQKRCWWRPDVKCHKCGQLGHVERICKSQRQQGEVKATVEELQDEHLFMVSCFATSNSPETWLIDSGCTNHMTYDQGLFRELDKTVTSKVRVGNGAYLALLEKGYKVLFEDNHGMIADAQGREVFIVQMKGKNFALDLMQEEQTAIHKEESNTMLWHKRLGQFHHTALLFMKKNDLGEGLLELEVKPPTCVACQYGKQTRLPFPQNKAWRATQKLQLVHTDVGGPQRTPSLNGIADIFWKFKAWAKNQSKCKMQVIRSDNGTEYTSKKFNKFCEDAGIEHQLTTPYTPQQNGVVERKNRTLMEMTRLPTKALQQKTPFEAWCNVAIIELAGYEEAATDKKWMDAMKEELKMIEKNQTWELVDKLTHKRAIGVKWVYRTKLNYDGFINKHKTRLVVKGYAQMFGVDFSETFAPVARLDTIRMLLALAAQKGWNIHQMDVKSAFLNGYLEEEIFMEQPEGFIVQGMEKVCDETLVVSLYVDDLLVTGSSMEQIYNFKKEMKDVFEMTDLGRMTFFLGMEVQQKQNEIFICQHKYAKEILKKFKMEECNPSATPMNQNEKFCKNDGAAKADERLYKTIIGCLMYLTATRPDIMNAVSLLSRYMHCASEIHFQATKRIVRYVKGTIDYGLRFCQVKNFTLHGYSDSDWAGCVDDMRSTSGYCFSFGSAIFSWCSKKQEVIAQSTAEAEYVAAAAAVNQALWIRKLMADLFMEQKDSTQILVDNQAAISIANNPMFHGKTKHFKLKLYFLREVQKEGEIQLVHCKTESQNADILTKPLPKARYEFLRQRLGVCSSRNKEEC</sequence>
<dbReference type="Gene3D" id="3.30.420.10">
    <property type="entry name" value="Ribonuclease H-like superfamily/Ribonuclease H"/>
    <property type="match status" value="1"/>
</dbReference>
<accession>A0A438FBA5</accession>
<gene>
    <name evidence="5" type="primary">RE1_3403</name>
    <name evidence="5" type="ORF">CK203_099682</name>
</gene>
<dbReference type="Gene3D" id="4.10.60.10">
    <property type="entry name" value="Zinc finger, CCHC-type"/>
    <property type="match status" value="1"/>
</dbReference>
<keyword evidence="2" id="KW-0863">Zinc-finger</keyword>
<dbReference type="CDD" id="cd09272">
    <property type="entry name" value="RNase_HI_RT_Ty1"/>
    <property type="match status" value="1"/>
</dbReference>
<dbReference type="InterPro" id="IPR001584">
    <property type="entry name" value="Integrase_cat-core"/>
</dbReference>
<evidence type="ECO:0000313" key="5">
    <source>
        <dbReference type="EMBL" id="RVW57241.1"/>
    </source>
</evidence>
<dbReference type="InterPro" id="IPR043502">
    <property type="entry name" value="DNA/RNA_pol_sf"/>
</dbReference>
<name>A0A438FBA5_VITVI</name>
<dbReference type="PANTHER" id="PTHR11439">
    <property type="entry name" value="GAG-POL-RELATED RETROTRANSPOSON"/>
    <property type="match status" value="1"/>
</dbReference>
<dbReference type="AlphaFoldDB" id="A0A438FBA5"/>
<dbReference type="InterPro" id="IPR036397">
    <property type="entry name" value="RNaseH_sf"/>
</dbReference>
<keyword evidence="1" id="KW-0064">Aspartyl protease</keyword>
<dbReference type="SUPFAM" id="SSF57756">
    <property type="entry name" value="Retrovirus zinc finger-like domains"/>
    <property type="match status" value="1"/>
</dbReference>
<dbReference type="EMBL" id="QGNW01001061">
    <property type="protein sequence ID" value="RVW57241.1"/>
    <property type="molecule type" value="Genomic_DNA"/>
</dbReference>
<reference evidence="5 6" key="1">
    <citation type="journal article" date="2018" name="PLoS Genet.">
        <title>Population sequencing reveals clonal diversity and ancestral inbreeding in the grapevine cultivar Chardonnay.</title>
        <authorList>
            <person name="Roach M.J."/>
            <person name="Johnson D.L."/>
            <person name="Bohlmann J."/>
            <person name="van Vuuren H.J."/>
            <person name="Jones S.J."/>
            <person name="Pretorius I.S."/>
            <person name="Schmidt S.A."/>
            <person name="Borneman A.R."/>
        </authorList>
    </citation>
    <scope>NUCLEOTIDE SEQUENCE [LARGE SCALE GENOMIC DNA]</scope>
    <source>
        <strain evidence="6">cv. Chardonnay</strain>
        <tissue evidence="5">Leaf</tissue>
    </source>
</reference>
<dbReference type="GO" id="GO:0004190">
    <property type="term" value="F:aspartic-type endopeptidase activity"/>
    <property type="evidence" value="ECO:0007669"/>
    <property type="project" value="UniProtKB-KW"/>
</dbReference>
<dbReference type="Pfam" id="PF14223">
    <property type="entry name" value="Retrotran_gag_2"/>
    <property type="match status" value="1"/>
</dbReference>
<evidence type="ECO:0000259" key="3">
    <source>
        <dbReference type="PROSITE" id="PS50158"/>
    </source>
</evidence>
<dbReference type="InterPro" id="IPR013103">
    <property type="entry name" value="RVT_2"/>
</dbReference>
<dbReference type="Pfam" id="PF22936">
    <property type="entry name" value="Pol_BBD"/>
    <property type="match status" value="1"/>
</dbReference>
<dbReference type="PANTHER" id="PTHR11439:SF503">
    <property type="entry name" value="CYSTEINE-RICH RLK (RECEPTOR-LIKE PROTEIN KINASE) 8"/>
    <property type="match status" value="1"/>
</dbReference>
<dbReference type="GO" id="GO:0015074">
    <property type="term" value="P:DNA integration"/>
    <property type="evidence" value="ECO:0007669"/>
    <property type="project" value="InterPro"/>
</dbReference>
<dbReference type="InterPro" id="IPR012337">
    <property type="entry name" value="RNaseH-like_sf"/>
</dbReference>
<dbReference type="GO" id="GO:0003676">
    <property type="term" value="F:nucleic acid binding"/>
    <property type="evidence" value="ECO:0007669"/>
    <property type="project" value="InterPro"/>
</dbReference>
<proteinExistence type="predicted"/>
<dbReference type="PROSITE" id="PS50158">
    <property type="entry name" value="ZF_CCHC"/>
    <property type="match status" value="1"/>
</dbReference>
<keyword evidence="2" id="KW-0479">Metal-binding</keyword>
<dbReference type="InterPro" id="IPR036875">
    <property type="entry name" value="Znf_CCHC_sf"/>
</dbReference>
<dbReference type="GO" id="GO:0008270">
    <property type="term" value="F:zinc ion binding"/>
    <property type="evidence" value="ECO:0007669"/>
    <property type="project" value="UniProtKB-KW"/>
</dbReference>
<dbReference type="InterPro" id="IPR001878">
    <property type="entry name" value="Znf_CCHC"/>
</dbReference>
<feature type="domain" description="Integrase catalytic" evidence="4">
    <location>
        <begin position="456"/>
        <end position="556"/>
    </location>
</feature>
<dbReference type="SUPFAM" id="SSF53098">
    <property type="entry name" value="Ribonuclease H-like"/>
    <property type="match status" value="1"/>
</dbReference>
<evidence type="ECO:0000313" key="6">
    <source>
        <dbReference type="Proteomes" id="UP000288805"/>
    </source>
</evidence>
<keyword evidence="1" id="KW-0645">Protease</keyword>